<feature type="transmembrane region" description="Helical" evidence="6">
    <location>
        <begin position="67"/>
        <end position="90"/>
    </location>
</feature>
<sequence length="216" mass="23903">MRWLYSHRKQLTIGFIIIITLILIPVVHNLSVDDIIHYTPSSPFFAALALIGLYCLRSIIMAIPNMLVCIAIGIIFPPVWGILISITGMICETTISYYLGKKLGAEEVTRMLQKNEKAKKFFSSNQNNTTTTCFIARITPLPIGLTSMFFGAAGMPWSKYIIASILGLSPKMIPYVLAGTSIEGPLSTRFLLPFVISFAITLAAFIIYQTVTKTKS</sequence>
<reference evidence="8 9" key="1">
    <citation type="submission" date="2020-10" db="EMBL/GenBank/DDBJ databases">
        <title>Blautia liquoris sp.nov., isolated from the mud in a fermentation cellar used for the production of Chinese strong-flavoured liquor.</title>
        <authorList>
            <person name="Lu L."/>
        </authorList>
    </citation>
    <scope>NUCLEOTIDE SEQUENCE [LARGE SCALE GENOMIC DNA]</scope>
    <source>
        <strain evidence="8 9">LZLJ-3</strain>
    </source>
</reference>
<dbReference type="Proteomes" id="UP000593601">
    <property type="component" value="Chromosome"/>
</dbReference>
<comment type="subcellular location">
    <subcellularLocation>
        <location evidence="1 6">Cell membrane</location>
        <topology evidence="1 6">Multi-pass membrane protein</topology>
    </subcellularLocation>
</comment>
<keyword evidence="5 6" id="KW-0472">Membrane</keyword>
<feature type="transmembrane region" description="Helical" evidence="6">
    <location>
        <begin position="42"/>
        <end position="60"/>
    </location>
</feature>
<name>A0A7M2RGK7_9FIRM</name>
<evidence type="ECO:0000313" key="8">
    <source>
        <dbReference type="EMBL" id="QOV19144.1"/>
    </source>
</evidence>
<keyword evidence="2 6" id="KW-1003">Cell membrane</keyword>
<dbReference type="InterPro" id="IPR015414">
    <property type="entry name" value="TMEM64"/>
</dbReference>
<dbReference type="InterPro" id="IPR032816">
    <property type="entry name" value="VTT_dom"/>
</dbReference>
<dbReference type="GO" id="GO:0005886">
    <property type="term" value="C:plasma membrane"/>
    <property type="evidence" value="ECO:0007669"/>
    <property type="project" value="UniProtKB-SubCell"/>
</dbReference>
<evidence type="ECO:0000256" key="4">
    <source>
        <dbReference type="ARBA" id="ARBA00022989"/>
    </source>
</evidence>
<evidence type="ECO:0000256" key="6">
    <source>
        <dbReference type="RuleBase" id="RU366058"/>
    </source>
</evidence>
<feature type="transmembrane region" description="Helical" evidence="6">
    <location>
        <begin position="160"/>
        <end position="178"/>
    </location>
</feature>
<dbReference type="AlphaFoldDB" id="A0A7M2RGK7"/>
<evidence type="ECO:0000313" key="9">
    <source>
        <dbReference type="Proteomes" id="UP000593601"/>
    </source>
</evidence>
<keyword evidence="9" id="KW-1185">Reference proteome</keyword>
<dbReference type="PANTHER" id="PTHR12677">
    <property type="entry name" value="GOLGI APPARATUS MEMBRANE PROTEIN TVP38-RELATED"/>
    <property type="match status" value="1"/>
</dbReference>
<feature type="domain" description="VTT" evidence="7">
    <location>
        <begin position="63"/>
        <end position="180"/>
    </location>
</feature>
<keyword evidence="4 6" id="KW-1133">Transmembrane helix</keyword>
<comment type="similarity">
    <text evidence="6">Belongs to the TVP38/TMEM64 family.</text>
</comment>
<feature type="transmembrane region" description="Helical" evidence="6">
    <location>
        <begin position="190"/>
        <end position="208"/>
    </location>
</feature>
<gene>
    <name evidence="8" type="ORF">INP51_14525</name>
</gene>
<accession>A0A7M2RGK7</accession>
<dbReference type="PANTHER" id="PTHR12677:SF59">
    <property type="entry name" value="GOLGI APPARATUS MEMBRANE PROTEIN TVP38-RELATED"/>
    <property type="match status" value="1"/>
</dbReference>
<proteinExistence type="inferred from homology"/>
<evidence type="ECO:0000259" key="7">
    <source>
        <dbReference type="Pfam" id="PF09335"/>
    </source>
</evidence>
<dbReference type="EMBL" id="CP063304">
    <property type="protein sequence ID" value="QOV19144.1"/>
    <property type="molecule type" value="Genomic_DNA"/>
</dbReference>
<keyword evidence="3 6" id="KW-0812">Transmembrane</keyword>
<evidence type="ECO:0000256" key="1">
    <source>
        <dbReference type="ARBA" id="ARBA00004651"/>
    </source>
</evidence>
<feature type="transmembrane region" description="Helical" evidence="6">
    <location>
        <begin position="12"/>
        <end position="30"/>
    </location>
</feature>
<protein>
    <recommendedName>
        <fullName evidence="6">TVP38/TMEM64 family membrane protein</fullName>
    </recommendedName>
</protein>
<dbReference type="KEGG" id="bliq:INP51_14525"/>
<feature type="transmembrane region" description="Helical" evidence="6">
    <location>
        <begin position="134"/>
        <end position="153"/>
    </location>
</feature>
<organism evidence="8 9">
    <name type="scientific">Blautia liquoris</name>
    <dbReference type="NCBI Taxonomy" id="2779518"/>
    <lineage>
        <taxon>Bacteria</taxon>
        <taxon>Bacillati</taxon>
        <taxon>Bacillota</taxon>
        <taxon>Clostridia</taxon>
        <taxon>Lachnospirales</taxon>
        <taxon>Lachnospiraceae</taxon>
        <taxon>Blautia</taxon>
    </lineage>
</organism>
<dbReference type="Pfam" id="PF09335">
    <property type="entry name" value="VTT_dom"/>
    <property type="match status" value="1"/>
</dbReference>
<evidence type="ECO:0000256" key="2">
    <source>
        <dbReference type="ARBA" id="ARBA00022475"/>
    </source>
</evidence>
<evidence type="ECO:0000256" key="3">
    <source>
        <dbReference type="ARBA" id="ARBA00022692"/>
    </source>
</evidence>
<evidence type="ECO:0000256" key="5">
    <source>
        <dbReference type="ARBA" id="ARBA00023136"/>
    </source>
</evidence>